<sequence length="46" mass="5479">MHFLRKSAQKCIFKKKCAKIFLVLFLKNALFLKKCIFAHFFLKSAK</sequence>
<feature type="transmembrane region" description="Helical" evidence="1">
    <location>
        <begin position="20"/>
        <end position="42"/>
    </location>
</feature>
<proteinExistence type="predicted"/>
<name>A0A6C0IHV0_9ZZZZ</name>
<dbReference type="AlphaFoldDB" id="A0A6C0IHV0"/>
<reference evidence="2" key="1">
    <citation type="journal article" date="2020" name="Nature">
        <title>Giant virus diversity and host interactions through global metagenomics.</title>
        <authorList>
            <person name="Schulz F."/>
            <person name="Roux S."/>
            <person name="Paez-Espino D."/>
            <person name="Jungbluth S."/>
            <person name="Walsh D.A."/>
            <person name="Denef V.J."/>
            <person name="McMahon K.D."/>
            <person name="Konstantinidis K.T."/>
            <person name="Eloe-Fadrosh E.A."/>
            <person name="Kyrpides N.C."/>
            <person name="Woyke T."/>
        </authorList>
    </citation>
    <scope>NUCLEOTIDE SEQUENCE</scope>
    <source>
        <strain evidence="2">GVMAG-M-3300023184-88</strain>
    </source>
</reference>
<evidence type="ECO:0000256" key="1">
    <source>
        <dbReference type="SAM" id="Phobius"/>
    </source>
</evidence>
<protein>
    <submittedName>
        <fullName evidence="2">Uncharacterized protein</fullName>
    </submittedName>
</protein>
<organism evidence="2">
    <name type="scientific">viral metagenome</name>
    <dbReference type="NCBI Taxonomy" id="1070528"/>
    <lineage>
        <taxon>unclassified sequences</taxon>
        <taxon>metagenomes</taxon>
        <taxon>organismal metagenomes</taxon>
    </lineage>
</organism>
<keyword evidence="1" id="KW-0812">Transmembrane</keyword>
<evidence type="ECO:0000313" key="2">
    <source>
        <dbReference type="EMBL" id="QHT92379.1"/>
    </source>
</evidence>
<accession>A0A6C0IHV0</accession>
<dbReference type="EMBL" id="MN740183">
    <property type="protein sequence ID" value="QHT92379.1"/>
    <property type="molecule type" value="Genomic_DNA"/>
</dbReference>
<keyword evidence="1" id="KW-0472">Membrane</keyword>
<keyword evidence="1" id="KW-1133">Transmembrane helix</keyword>